<dbReference type="PANTHER" id="PTHR11786:SF0">
    <property type="entry name" value="ARYLAMINE N-ACETYLTRANSFERASE 4-RELATED"/>
    <property type="match status" value="1"/>
</dbReference>
<gene>
    <name evidence="3" type="ORF">SODALDRAFT_277504</name>
</gene>
<dbReference type="AlphaFoldDB" id="A0A3N2PV50"/>
<sequence length="299" mass="33545">MSSYTPAQLDAYFERIDYPRSAHPEGRLALVDALQARQLAYVPFEDLTLHYSPHRVLSLEPDDLFEKIVQQRKGGYCMELNTLFGAVLRGLGFKVMHLGGRVMTPDGWTGMSHMVNIVTVDNQRYLVDVGYGRGGPMRPVPLVSGSEFDQIAPARGRLLYTSLPEHSDPSQRVWLYSTAEPGAGGEFKPQYCFVDVELFPADYEVMNFSTMTARTSLFVQYVLAVRAVLDEEKNEVIGLVTLFGDSLKKRVRDKVELEEKLGSEAQRIEALEKWFGLVLSEKEKSAIKGTAVEILEKTG</sequence>
<accession>A0A3N2PV50</accession>
<dbReference type="GO" id="GO:0016407">
    <property type="term" value="F:acetyltransferase activity"/>
    <property type="evidence" value="ECO:0007669"/>
    <property type="project" value="InterPro"/>
</dbReference>
<dbReference type="InterPro" id="IPR001447">
    <property type="entry name" value="Arylamine_N-AcTrfase"/>
</dbReference>
<evidence type="ECO:0000256" key="1">
    <source>
        <dbReference type="ARBA" id="ARBA00006547"/>
    </source>
</evidence>
<dbReference type="SUPFAM" id="SSF54001">
    <property type="entry name" value="Cysteine proteinases"/>
    <property type="match status" value="1"/>
</dbReference>
<proteinExistence type="inferred from homology"/>
<dbReference type="EMBL" id="ML119055">
    <property type="protein sequence ID" value="ROT38382.1"/>
    <property type="molecule type" value="Genomic_DNA"/>
</dbReference>
<keyword evidence="4" id="KW-1185">Reference proteome</keyword>
<dbReference type="PRINTS" id="PR01543">
    <property type="entry name" value="ANATRNSFRASE"/>
</dbReference>
<name>A0A3N2PV50_SODAK</name>
<dbReference type="GeneID" id="39576549"/>
<keyword evidence="2" id="KW-0012">Acyltransferase</keyword>
<dbReference type="PANTHER" id="PTHR11786">
    <property type="entry name" value="N-HYDROXYARYLAMINE O-ACETYLTRANSFERASE"/>
    <property type="match status" value="1"/>
</dbReference>
<organism evidence="3 4">
    <name type="scientific">Sodiomyces alkalinus (strain CBS 110278 / VKM F-3762 / F11)</name>
    <name type="common">Alkaliphilic filamentous fungus</name>
    <dbReference type="NCBI Taxonomy" id="1314773"/>
    <lineage>
        <taxon>Eukaryota</taxon>
        <taxon>Fungi</taxon>
        <taxon>Dikarya</taxon>
        <taxon>Ascomycota</taxon>
        <taxon>Pezizomycotina</taxon>
        <taxon>Sordariomycetes</taxon>
        <taxon>Hypocreomycetidae</taxon>
        <taxon>Glomerellales</taxon>
        <taxon>Plectosphaerellaceae</taxon>
        <taxon>Sodiomyces</taxon>
    </lineage>
</organism>
<dbReference type="OrthoDB" id="10260017at2759"/>
<comment type="similarity">
    <text evidence="1 2">Belongs to the arylamine N-acetyltransferase family.</text>
</comment>
<evidence type="ECO:0000256" key="2">
    <source>
        <dbReference type="RuleBase" id="RU003452"/>
    </source>
</evidence>
<dbReference type="RefSeq" id="XP_028466188.1">
    <property type="nucleotide sequence ID" value="XM_028608071.1"/>
</dbReference>
<reference evidence="3 4" key="1">
    <citation type="journal article" date="2018" name="Mol. Ecol.">
        <title>The obligate alkalophilic soda-lake fungus Sodiomyces alkalinus has shifted to a protein diet.</title>
        <authorList>
            <person name="Grum-Grzhimaylo A.A."/>
            <person name="Falkoski D.L."/>
            <person name="van den Heuvel J."/>
            <person name="Valero-Jimenez C.A."/>
            <person name="Min B."/>
            <person name="Choi I.G."/>
            <person name="Lipzen A."/>
            <person name="Daum C.G."/>
            <person name="Aanen D.K."/>
            <person name="Tsang A."/>
            <person name="Henrissat B."/>
            <person name="Bilanenko E.N."/>
            <person name="de Vries R.P."/>
            <person name="van Kan J.A.L."/>
            <person name="Grigoriev I.V."/>
            <person name="Debets A.J.M."/>
        </authorList>
    </citation>
    <scope>NUCLEOTIDE SEQUENCE [LARGE SCALE GENOMIC DNA]</scope>
    <source>
        <strain evidence="3 4">F11</strain>
    </source>
</reference>
<keyword evidence="2 3" id="KW-0808">Transferase</keyword>
<evidence type="ECO:0000313" key="3">
    <source>
        <dbReference type="EMBL" id="ROT38382.1"/>
    </source>
</evidence>
<dbReference type="InterPro" id="IPR053710">
    <property type="entry name" value="Arylamine_NAT_domain_sf"/>
</dbReference>
<evidence type="ECO:0000313" key="4">
    <source>
        <dbReference type="Proteomes" id="UP000272025"/>
    </source>
</evidence>
<dbReference type="STRING" id="1314773.A0A3N2PV50"/>
<dbReference type="Gene3D" id="3.30.2140.20">
    <property type="match status" value="1"/>
</dbReference>
<dbReference type="Pfam" id="PF00797">
    <property type="entry name" value="Acetyltransf_2"/>
    <property type="match status" value="1"/>
</dbReference>
<dbReference type="Proteomes" id="UP000272025">
    <property type="component" value="Unassembled WGS sequence"/>
</dbReference>
<protein>
    <submittedName>
        <fullName evidence="3">Acetyltransferase-like protein</fullName>
    </submittedName>
</protein>
<dbReference type="InterPro" id="IPR038765">
    <property type="entry name" value="Papain-like_cys_pep_sf"/>
</dbReference>